<dbReference type="EMBL" id="CAAALY010021924">
    <property type="protein sequence ID" value="VEL14667.1"/>
    <property type="molecule type" value="Genomic_DNA"/>
</dbReference>
<reference evidence="4" key="1">
    <citation type="submission" date="2018-11" db="EMBL/GenBank/DDBJ databases">
        <authorList>
            <consortium name="Pathogen Informatics"/>
        </authorList>
    </citation>
    <scope>NUCLEOTIDE SEQUENCE</scope>
</reference>
<evidence type="ECO:0000259" key="3">
    <source>
        <dbReference type="PROSITE" id="PS50212"/>
    </source>
</evidence>
<dbReference type="SUPFAM" id="SSF48366">
    <property type="entry name" value="Ras GEF"/>
    <property type="match status" value="1"/>
</dbReference>
<dbReference type="PROSITE" id="PS50212">
    <property type="entry name" value="RASGEF_NTER"/>
    <property type="match status" value="1"/>
</dbReference>
<sequence>MPDYSSLASGPGSTSHHSPFVPLTCSSSFVTASNTSSAPSLSLVPPFPLIPTSYALSNVTTPHSTYQPTSGPSVTVNGISSPSQVSIMPAYLHGSVSAGNGVGLSADEDLADRSLQQLLLDEEDYEEDLLLALPLVAGPTSTSTPSSYGTLTGLKMDEFSSCDLPNEVNPNIDGSTVAPSDSIISPVSWSANFSSSGRCCCCNYGYYGSAATTTPVNTVSTCLPGADQVSSAILSAVSIRHSSSDSGNSLSPVSSVRSSQHSPSLSATGSSSMVLRGGGHSTSPTHFATYHRRGSQPATASGIRKALPLPLPLQLPSLIGSSSSSASNDFTHHVANGSGGACPGAANKSPTPLHSSTATITNSYNFPSTMHFCHTCHPCCSRPIHPHVLLQTGSNASSTIGSFLSPSANISSFPSAATLMSCSSCLPLSTFPHSRTPAHSFGTPLLSPSVIGGSCYPPQIQLATLIKLVERLTYPAYFDSSMVNSFLMSFRRFTSPEDLLDLLIERFHVPDPEFSPDEWRVDLARGRLEPPAHYMLKRFRTGYKRRVQARWADIIVSLFLFNYEGFSSLLTLCCVCMFSHSLSNVFYEIRLHFPFDP</sequence>
<keyword evidence="1" id="KW-0344">Guanine-nucleotide releasing factor</keyword>
<dbReference type="Pfam" id="PF00618">
    <property type="entry name" value="RasGEF_N"/>
    <property type="match status" value="1"/>
</dbReference>
<dbReference type="CDD" id="cd06224">
    <property type="entry name" value="REM"/>
    <property type="match status" value="1"/>
</dbReference>
<dbReference type="Gene3D" id="1.20.870.10">
    <property type="entry name" value="Son of sevenless (SoS) protein Chain: S domain 1"/>
    <property type="match status" value="1"/>
</dbReference>
<keyword evidence="5" id="KW-1185">Reference proteome</keyword>
<evidence type="ECO:0000256" key="1">
    <source>
        <dbReference type="PROSITE-ProRule" id="PRU00135"/>
    </source>
</evidence>
<dbReference type="InterPro" id="IPR000651">
    <property type="entry name" value="Ras-like_Gua-exchang_fac_N"/>
</dbReference>
<comment type="caution">
    <text evidence="4">The sequence shown here is derived from an EMBL/GenBank/DDBJ whole genome shotgun (WGS) entry which is preliminary data.</text>
</comment>
<evidence type="ECO:0000256" key="2">
    <source>
        <dbReference type="SAM" id="MobiDB-lite"/>
    </source>
</evidence>
<dbReference type="InterPro" id="IPR023578">
    <property type="entry name" value="Ras_GEF_dom_sf"/>
</dbReference>
<feature type="region of interest" description="Disordered" evidence="2">
    <location>
        <begin position="242"/>
        <end position="301"/>
    </location>
</feature>
<dbReference type="AlphaFoldDB" id="A0A3S5A4D1"/>
<evidence type="ECO:0000313" key="5">
    <source>
        <dbReference type="Proteomes" id="UP000784294"/>
    </source>
</evidence>
<dbReference type="OrthoDB" id="6286162at2759"/>
<organism evidence="4 5">
    <name type="scientific">Protopolystoma xenopodis</name>
    <dbReference type="NCBI Taxonomy" id="117903"/>
    <lineage>
        <taxon>Eukaryota</taxon>
        <taxon>Metazoa</taxon>
        <taxon>Spiralia</taxon>
        <taxon>Lophotrochozoa</taxon>
        <taxon>Platyhelminthes</taxon>
        <taxon>Monogenea</taxon>
        <taxon>Polyopisthocotylea</taxon>
        <taxon>Polystomatidea</taxon>
        <taxon>Polystomatidae</taxon>
        <taxon>Protopolystoma</taxon>
    </lineage>
</organism>
<gene>
    <name evidence="4" type="ORF">PXEA_LOCUS8107</name>
</gene>
<dbReference type="Proteomes" id="UP000784294">
    <property type="component" value="Unassembled WGS sequence"/>
</dbReference>
<evidence type="ECO:0000313" key="4">
    <source>
        <dbReference type="EMBL" id="VEL14667.1"/>
    </source>
</evidence>
<proteinExistence type="predicted"/>
<protein>
    <recommendedName>
        <fullName evidence="3">N-terminal Ras-GEF domain-containing protein</fullName>
    </recommendedName>
</protein>
<accession>A0A3S5A4D1</accession>
<dbReference type="GO" id="GO:0005085">
    <property type="term" value="F:guanyl-nucleotide exchange factor activity"/>
    <property type="evidence" value="ECO:0007669"/>
    <property type="project" value="UniProtKB-KW"/>
</dbReference>
<name>A0A3S5A4D1_9PLAT</name>
<feature type="compositionally biased region" description="Low complexity" evidence="2">
    <location>
        <begin position="242"/>
        <end position="266"/>
    </location>
</feature>
<feature type="domain" description="N-terminal Ras-GEF" evidence="3">
    <location>
        <begin position="456"/>
        <end position="597"/>
    </location>
</feature>